<name>A0A1Y2CI21_9BASI</name>
<dbReference type="EMBL" id="MCGR01000119">
    <property type="protein sequence ID" value="ORY46698.1"/>
    <property type="molecule type" value="Genomic_DNA"/>
</dbReference>
<keyword evidence="2" id="KW-1185">Reference proteome</keyword>
<reference evidence="1 2" key="1">
    <citation type="submission" date="2016-07" db="EMBL/GenBank/DDBJ databases">
        <title>Pervasive Adenine N6-methylation of Active Genes in Fungi.</title>
        <authorList>
            <consortium name="DOE Joint Genome Institute"/>
            <person name="Mondo S.J."/>
            <person name="Dannebaum R.O."/>
            <person name="Kuo R.C."/>
            <person name="Labutti K."/>
            <person name="Haridas S."/>
            <person name="Kuo A."/>
            <person name="Salamov A."/>
            <person name="Ahrendt S.R."/>
            <person name="Lipzen A."/>
            <person name="Sullivan W."/>
            <person name="Andreopoulos W.B."/>
            <person name="Clum A."/>
            <person name="Lindquist E."/>
            <person name="Daum C."/>
            <person name="Ramamoorthy G.K."/>
            <person name="Gryganskyi A."/>
            <person name="Culley D."/>
            <person name="Magnuson J.K."/>
            <person name="James T.Y."/>
            <person name="O'Malley M.A."/>
            <person name="Stajich J.E."/>
            <person name="Spatafora J.W."/>
            <person name="Visel A."/>
            <person name="Grigoriev I.V."/>
        </authorList>
    </citation>
    <scope>NUCLEOTIDE SEQUENCE [LARGE SCALE GENOMIC DNA]</scope>
    <source>
        <strain evidence="1 2">62-1032</strain>
    </source>
</reference>
<proteinExistence type="predicted"/>
<evidence type="ECO:0000313" key="1">
    <source>
        <dbReference type="EMBL" id="ORY46698.1"/>
    </source>
</evidence>
<dbReference type="AlphaFoldDB" id="A0A1Y2CI21"/>
<comment type="caution">
    <text evidence="1">The sequence shown here is derived from an EMBL/GenBank/DDBJ whole genome shotgun (WGS) entry which is preliminary data.</text>
</comment>
<dbReference type="Proteomes" id="UP000193467">
    <property type="component" value="Unassembled WGS sequence"/>
</dbReference>
<protein>
    <submittedName>
        <fullName evidence="1">Uncharacterized protein</fullName>
    </submittedName>
</protein>
<evidence type="ECO:0000313" key="2">
    <source>
        <dbReference type="Proteomes" id="UP000193467"/>
    </source>
</evidence>
<gene>
    <name evidence="1" type="ORF">BCR35DRAFT_336208</name>
</gene>
<dbReference type="InParanoid" id="A0A1Y2CI21"/>
<accession>A0A1Y2CI21</accession>
<organism evidence="1 2">
    <name type="scientific">Leucosporidium creatinivorum</name>
    <dbReference type="NCBI Taxonomy" id="106004"/>
    <lineage>
        <taxon>Eukaryota</taxon>
        <taxon>Fungi</taxon>
        <taxon>Dikarya</taxon>
        <taxon>Basidiomycota</taxon>
        <taxon>Pucciniomycotina</taxon>
        <taxon>Microbotryomycetes</taxon>
        <taxon>Leucosporidiales</taxon>
        <taxon>Leucosporidium</taxon>
    </lineage>
</organism>
<sequence length="273" mass="30106">MLFTLITPSSLTSVPLSIHLPRLLPQLLLLAVFRLHLPLPSLTSRRYCDTVELHLWSWSAANAYPLSAALSLRNQAKATLHPNTQVPLNTLRISLSSNDHGNLARQQIQRILHTNQASNSGLPLFQGEVVAYLAFAELDKYELGDQLRAGLASYLPNSIAFADHTRTRVAVPLRHSYEREWCHKCKFCWSRRRRVPRFPTAPRAPFLVHPAAPAAQPVASLKDSAPAAVDADAFQTPRKTGSARAAVSSANAIPITANKFKMPAQTEKEKGGE</sequence>